<feature type="region of interest" description="Disordered" evidence="7">
    <location>
        <begin position="87"/>
        <end position="121"/>
    </location>
</feature>
<dbReference type="InterPro" id="IPR002048">
    <property type="entry name" value="EF_hand_dom"/>
</dbReference>
<feature type="domain" description="EF-hand" evidence="8">
    <location>
        <begin position="233"/>
        <end position="268"/>
    </location>
</feature>
<dbReference type="Pfam" id="PF13499">
    <property type="entry name" value="EF-hand_7"/>
    <property type="match status" value="6"/>
</dbReference>
<accession>A0A976IJH8</accession>
<feature type="domain" description="EF-hand" evidence="8">
    <location>
        <begin position="1151"/>
        <end position="1186"/>
    </location>
</feature>
<feature type="domain" description="EF-hand" evidence="8">
    <location>
        <begin position="1290"/>
        <end position="1325"/>
    </location>
</feature>
<feature type="domain" description="EF-hand" evidence="8">
    <location>
        <begin position="1097"/>
        <end position="1132"/>
    </location>
</feature>
<evidence type="ECO:0000313" key="10">
    <source>
        <dbReference type="Proteomes" id="UP000294530"/>
    </source>
</evidence>
<keyword evidence="6" id="KW-0449">Lipoprotein</keyword>
<dbReference type="PROSITE" id="PS50222">
    <property type="entry name" value="EF_HAND_2"/>
    <property type="match status" value="24"/>
</dbReference>
<feature type="domain" description="EF-hand" evidence="8">
    <location>
        <begin position="1548"/>
        <end position="1583"/>
    </location>
</feature>
<dbReference type="PANTHER" id="PTHR23055:SF178">
    <property type="entry name" value="NEUROCALCIN HOMOLOG"/>
    <property type="match status" value="1"/>
</dbReference>
<reference evidence="9 10" key="1">
    <citation type="journal article" date="2021" name="Genome Biol.">
        <title>AFLAP: assembly-free linkage analysis pipeline using k-mers from genome sequencing data.</title>
        <authorList>
            <person name="Fletcher K."/>
            <person name="Zhang L."/>
            <person name="Gil J."/>
            <person name="Han R."/>
            <person name="Cavanaugh K."/>
            <person name="Michelmore R."/>
        </authorList>
    </citation>
    <scope>NUCLEOTIDE SEQUENCE [LARGE SCALE GENOMIC DNA]</scope>
    <source>
        <strain evidence="9 10">SF5</strain>
    </source>
</reference>
<dbReference type="PROSITE" id="PS00018">
    <property type="entry name" value="EF_HAND_1"/>
    <property type="match status" value="20"/>
</dbReference>
<keyword evidence="5" id="KW-0106">Calcium</keyword>
<feature type="domain" description="EF-hand" evidence="8">
    <location>
        <begin position="1687"/>
        <end position="1722"/>
    </location>
</feature>
<feature type="domain" description="EF-hand" evidence="8">
    <location>
        <begin position="621"/>
        <end position="656"/>
    </location>
</feature>
<feature type="domain" description="EF-hand" evidence="8">
    <location>
        <begin position="497"/>
        <end position="532"/>
    </location>
</feature>
<feature type="domain" description="EF-hand" evidence="8">
    <location>
        <begin position="2153"/>
        <end position="2188"/>
    </location>
</feature>
<keyword evidence="4" id="KW-0677">Repeat</keyword>
<evidence type="ECO:0000313" key="9">
    <source>
        <dbReference type="EMBL" id="TDH72936.1"/>
    </source>
</evidence>
<dbReference type="InterPro" id="IPR011992">
    <property type="entry name" value="EF-hand-dom_pair"/>
</dbReference>
<dbReference type="InterPro" id="IPR028846">
    <property type="entry name" value="Recoverin"/>
</dbReference>
<dbReference type="RefSeq" id="XP_067822435.1">
    <property type="nucleotide sequence ID" value="XM_067962785.1"/>
</dbReference>
<dbReference type="Pfam" id="PF13833">
    <property type="entry name" value="EF-hand_8"/>
    <property type="match status" value="1"/>
</dbReference>
<comment type="caution">
    <text evidence="9">The sequence shown here is derived from an EMBL/GenBank/DDBJ whole genome shotgun (WGS) entry which is preliminary data.</text>
</comment>
<dbReference type="OrthoDB" id="191686at2759"/>
<feature type="domain" description="EF-hand" evidence="8">
    <location>
        <begin position="1938"/>
        <end position="1973"/>
    </location>
</feature>
<evidence type="ECO:0000256" key="5">
    <source>
        <dbReference type="ARBA" id="ARBA00022837"/>
    </source>
</evidence>
<evidence type="ECO:0000256" key="7">
    <source>
        <dbReference type="SAM" id="MobiDB-lite"/>
    </source>
</evidence>
<dbReference type="CDD" id="cd00051">
    <property type="entry name" value="EFh"/>
    <property type="match status" value="10"/>
</dbReference>
<evidence type="ECO:0000256" key="2">
    <source>
        <dbReference type="ARBA" id="ARBA00022707"/>
    </source>
</evidence>
<dbReference type="GeneID" id="94348456"/>
<feature type="domain" description="EF-hand" evidence="8">
    <location>
        <begin position="1742"/>
        <end position="1777"/>
    </location>
</feature>
<evidence type="ECO:0000256" key="6">
    <source>
        <dbReference type="ARBA" id="ARBA00023288"/>
    </source>
</evidence>
<dbReference type="PANTHER" id="PTHR23055">
    <property type="entry name" value="CALCIUM BINDING PROTEINS"/>
    <property type="match status" value="1"/>
</dbReference>
<feature type="domain" description="EF-hand" evidence="8">
    <location>
        <begin position="839"/>
        <end position="874"/>
    </location>
</feature>
<feature type="domain" description="EF-hand" evidence="8">
    <location>
        <begin position="1848"/>
        <end position="1883"/>
    </location>
</feature>
<feature type="domain" description="EF-hand" evidence="8">
    <location>
        <begin position="443"/>
        <end position="478"/>
    </location>
</feature>
<feature type="domain" description="EF-hand" evidence="8">
    <location>
        <begin position="407"/>
        <end position="442"/>
    </location>
</feature>
<feature type="domain" description="EF-hand" evidence="8">
    <location>
        <begin position="2099"/>
        <end position="2134"/>
    </location>
</feature>
<proteinExistence type="inferred from homology"/>
<feature type="domain" description="EF-hand" evidence="8">
    <location>
        <begin position="1884"/>
        <end position="1919"/>
    </location>
</feature>
<keyword evidence="2" id="KW-0519">Myristate</keyword>
<sequence length="2462" mass="275001">MQETAHVSTVTLLLGSDARKLVLVPGIPLQELMQCVTAGFHIVNKTPVAVRHATSNVLYPLSLLCRSPDLFENATLHLVLESEQIPPHDYGRKSSKHRHRVLHSRKRGARAHSTPDRRNSHVLSTSYDAAANDASKAQIMKDEPNVDLDLDLSDFELPQLVNVFTQACPTGALDRLTFDRCLEKILSQSGRYDSQARKMFTRLFSIFEAESFQKDIVDVADFLGGVSVFACGERDEKIQLTFELYDMDGDGFITMEEMTKYFMAVFLVIGNSSPDLFQPTNINPAELGRVTAKQCFAESTLNEEGKLSYEAFREWYLESGPTQLVTTKFSQDGGPKSRVNVVHSEGFDLATLREVTGLAAVSAAEFFSMFSVLLRKSDDTKQVLTRAEFKKCFSDMLEILNREHSSRIATFLDQVYDAFDEDGSDMIDLVELSSGLSVLCGGSVEDKITATFKIIDTNDDGYITQQEMQTYLASTYNVMYVTSPALRTTVGVDAKALAYFTSMDAFASLDSNNDGKMSLKEFLTWFWVYGQEFQQHSLGSGRDSLRWPDKNGTDVFNTSSFVASITGLRDRNANDVFEIIASKVNEDGVLSREAFFSIVDELVEEHAANTNQALSADENNELQRIIETIFDGFDTDHDGFVDFCQLSSGISVLCAGSQQEKISSAFSLFDINQDGFISRDEMVTYLASVYRIVFMTSPGMVQQLYGISPEELARITTTDAFSLADANHDDRLSFEDFTKWYSSHEASRLPTLQQPQQDVPPAFLESALPYVRVSSVYSKGVLARMGKLTNLCAYDVSEIFEIFRASADSEGKISQTIFNKCFQKLLAKGGLISRQTQMETQELLKELFELFDSDMDGIVDVQELSAGLSILCGGNRADKTKSMFTMYDVNHDGVISPDEMNSYLTSVFKVMFKASPDLPSKMGMMPKQLARTTTRECFRIFDKNEDGQLSFDEFQGWFQLHNPDVQRQQGLNSSESIVLPRDVLAETSVLSSSEANTLSIISNEKAKKQSGSENVSLDDVLEIFALAAGGGKLISRRIFEECLRKTIFGKVPSMEDGGIRVHKMIDGLRAAFGTEQKDNIDIIELVSGLSILCGASSLDAKILAAFKIYDTNKDGVISIDEMTHYLGSVYKLLHALDPSCERNLSMSSGTLAAVTADEIFKVADVDQNGKLTFEDFKYWYSSPEHAPSIDNLAPLDLEEVRHLTNLGNLDVVEVLERFAQHANEAGMVNRESFDICFFEIYKLAHLCFQNENEVAKKVADRLYSVFNQDENGQINFSELASGLSVLCKGPRDAKVKAAFRLFDNNTDEFISSDGLKRYLTSALKVLYEVHPCIKDVAGISAAKLALVTVEHVFLESNRSFDAKLSSDDFLKWCDSPSVDGVSSSVTKKALFESLLPLNEMKQLSFLASLEPNEVLKIFACGADNNGLLSQSRFYKSFCEVIYAHQSKQTQAFGLDMQQKLQNALSSLFALFYKKNIGAVSFIELAHGVSVFCDGTKYQKVETAFSLIDYNDDGFISLDEMTRYLTSLFRVLFLASPDSQSLDVSPEELGNVTAQQVFAEADQDHDGQLTLEEFKLWYQQADGIGGVAKNAEQLLNSAKARRPTKMQVASPIEQLKSFTDCTNEQRIVSQERINGLIQTILSKETKPEWKQQIHLALNRLKNDFDVDQKEMIDLSEISSGLLILCGGLSEDRIPTAFASHDYNADGYISTEEMKRYLNSAFQIFKVALPSRLQHFTLASTEELGALTADQAFSKADLDENGRMGLAEFRMWYARSNAAVIERFIQNSIPEWLLVQELQHLTNLGLLSTQQLFETLADFAAADGFMGKDVFRQSIDHFVVNSATQEKKSRLHFVADQVFELLDKDKNGLVDLNEVVNVLSMLCCDTHADNVRFAFNLYDLNHDGYISLGEMRLYLTSMLDVLFEARPTIIKQIDVTPEELGNITAEQAFAEADQGRDGKLSFAEFSLWFLQLSSSSDTPVSAALGEYVGKLQKEIVLTDRPVPEWVSLDVVKHMTNLGNYSADEVFEIFANRCSENGTLARETFEECFEQLVDEQLKNDEVSLARLRLILNRLFVIFDENNTGTVDFCELSSGLSVLCGGSREEKVRAAFSLYDLNRDGLISLDEMVRYLASVFKVLYETSPGTDEKLGVQPEDLAIISAEQCFLEANLNEDGKLSFDEFVSWYSKSARFEAPIADVSSRLVQQRATRQLIQGSTSSTPCDGSPLHKAIETSAHVLPKEKNSHSATIDSPPALYSSEKVHRMTGFNDDSLLPPKSVSVLKVDSSNMEHVRQLLKLGTYEVNEMLEIFAEAAPSGELTFAAFKKCFDRIIRLAGGHESHAERQEADEMVRRLFRVFDTNNSNTVNFNELGCGLSVLSGSSMDDKIFAAFQLNHRTGDGFITQEEMIKYLASIFKVMYQTTDITKTDVGMAPEEFARIKANDCFKKADLNGDEKFSIEEFKKVRMH</sequence>
<feature type="domain" description="EF-hand" evidence="8">
    <location>
        <begin position="657"/>
        <end position="692"/>
    </location>
</feature>
<keyword evidence="3" id="KW-0479">Metal-binding</keyword>
<protein>
    <recommendedName>
        <fullName evidence="8">EF-hand domain-containing protein</fullName>
    </recommendedName>
</protein>
<dbReference type="GO" id="GO:0005509">
    <property type="term" value="F:calcium ion binding"/>
    <property type="evidence" value="ECO:0007669"/>
    <property type="project" value="InterPro"/>
</dbReference>
<keyword evidence="10" id="KW-1185">Reference proteome</keyword>
<evidence type="ECO:0000259" key="8">
    <source>
        <dbReference type="PROSITE" id="PS50222"/>
    </source>
</evidence>
<dbReference type="SUPFAM" id="SSF47473">
    <property type="entry name" value="EF-hand"/>
    <property type="match status" value="11"/>
</dbReference>
<dbReference type="SMART" id="SM00054">
    <property type="entry name" value="EFh"/>
    <property type="match status" value="27"/>
</dbReference>
<feature type="compositionally biased region" description="Basic residues" evidence="7">
    <location>
        <begin position="93"/>
        <end position="110"/>
    </location>
</feature>
<evidence type="ECO:0000256" key="3">
    <source>
        <dbReference type="ARBA" id="ARBA00022723"/>
    </source>
</evidence>
<feature type="domain" description="EF-hand" evidence="8">
    <location>
        <begin position="1254"/>
        <end position="1289"/>
    </location>
</feature>
<dbReference type="KEGG" id="blac:94348456"/>
<feature type="domain" description="EF-hand" evidence="8">
    <location>
        <begin position="2341"/>
        <end position="2376"/>
    </location>
</feature>
<dbReference type="Gene3D" id="1.10.238.10">
    <property type="entry name" value="EF-hand"/>
    <property type="match status" value="11"/>
</dbReference>
<dbReference type="Pfam" id="PF13202">
    <property type="entry name" value="EF-hand_5"/>
    <property type="match status" value="3"/>
</dbReference>
<evidence type="ECO:0000256" key="1">
    <source>
        <dbReference type="ARBA" id="ARBA00006049"/>
    </source>
</evidence>
<comment type="similarity">
    <text evidence="1">Belongs to the recoverin family.</text>
</comment>
<evidence type="ECO:0000256" key="4">
    <source>
        <dbReference type="ARBA" id="ARBA00022737"/>
    </source>
</evidence>
<feature type="domain" description="EF-hand" evidence="8">
    <location>
        <begin position="929"/>
        <end position="964"/>
    </location>
</feature>
<dbReference type="EMBL" id="SHOA02000001">
    <property type="protein sequence ID" value="TDH72936.1"/>
    <property type="molecule type" value="Genomic_DNA"/>
</dbReference>
<name>A0A976IJH8_BRELC</name>
<gene>
    <name evidence="9" type="ORF">CCR75_004699</name>
</gene>
<dbReference type="InterPro" id="IPR018247">
    <property type="entry name" value="EF_Hand_1_Ca_BS"/>
</dbReference>
<feature type="domain" description="EF-hand" evidence="8">
    <location>
        <begin position="2063"/>
        <end position="2098"/>
    </location>
</feature>
<organism evidence="9 10">
    <name type="scientific">Bremia lactucae</name>
    <name type="common">Lettuce downy mildew</name>
    <dbReference type="NCBI Taxonomy" id="4779"/>
    <lineage>
        <taxon>Eukaryota</taxon>
        <taxon>Sar</taxon>
        <taxon>Stramenopiles</taxon>
        <taxon>Oomycota</taxon>
        <taxon>Peronosporomycetes</taxon>
        <taxon>Peronosporales</taxon>
        <taxon>Peronosporaceae</taxon>
        <taxon>Bremia</taxon>
    </lineage>
</organism>
<dbReference type="Proteomes" id="UP000294530">
    <property type="component" value="Unassembled WGS sequence"/>
</dbReference>
<feature type="domain" description="EF-hand" evidence="8">
    <location>
        <begin position="1495"/>
        <end position="1530"/>
    </location>
</feature>
<feature type="domain" description="EF-hand" evidence="8">
    <location>
        <begin position="875"/>
        <end position="910"/>
    </location>
</feature>